<dbReference type="eggNOG" id="COG1051">
    <property type="taxonomic scope" value="Bacteria"/>
</dbReference>
<evidence type="ECO:0000313" key="4">
    <source>
        <dbReference type="Proteomes" id="UP000008467"/>
    </source>
</evidence>
<dbReference type="InterPro" id="IPR014078">
    <property type="entry name" value="Nudix_YtkD"/>
</dbReference>
<dbReference type="HOGENOM" id="CLU_127485_0_0_9"/>
<evidence type="ECO:0000259" key="2">
    <source>
        <dbReference type="PROSITE" id="PS51462"/>
    </source>
</evidence>
<dbReference type="Pfam" id="PF00293">
    <property type="entry name" value="NUDIX"/>
    <property type="match status" value="1"/>
</dbReference>
<proteinExistence type="predicted"/>
<dbReference type="Proteomes" id="UP000008467">
    <property type="component" value="Chromosome"/>
</dbReference>
<dbReference type="AlphaFoldDB" id="F2JGE1"/>
<reference evidence="3 4" key="1">
    <citation type="journal article" date="2011" name="J. Bacteriol.">
        <title>Complete genome sequence of the cellulose-degrading bacterium Cellulosilyticum lentocellum.</title>
        <authorList>
            <consortium name="US DOE Joint Genome Institute"/>
            <person name="Miller D.A."/>
            <person name="Suen G."/>
            <person name="Bruce D."/>
            <person name="Copeland A."/>
            <person name="Cheng J.F."/>
            <person name="Detter C."/>
            <person name="Goodwin L.A."/>
            <person name="Han C.S."/>
            <person name="Hauser L.J."/>
            <person name="Land M.L."/>
            <person name="Lapidus A."/>
            <person name="Lucas S."/>
            <person name="Meincke L."/>
            <person name="Pitluck S."/>
            <person name="Tapia R."/>
            <person name="Teshima H."/>
            <person name="Woyke T."/>
            <person name="Fox B.G."/>
            <person name="Angert E.R."/>
            <person name="Currie C.R."/>
        </authorList>
    </citation>
    <scope>NUCLEOTIDE SEQUENCE [LARGE SCALE GENOMIC DNA]</scope>
    <source>
        <strain evidence="4">ATCC 49066 / DSM 5427 / NCIMB 11756 / RHM5</strain>
    </source>
</reference>
<gene>
    <name evidence="3" type="ordered locus">Clole_0076</name>
</gene>
<protein>
    <submittedName>
        <fullName evidence="3">NUDIX hydrolase</fullName>
    </submittedName>
</protein>
<feature type="domain" description="Nudix hydrolase" evidence="2">
    <location>
        <begin position="1"/>
        <end position="137"/>
    </location>
</feature>
<name>F2JGE1_CELLD</name>
<dbReference type="RefSeq" id="WP_013655137.1">
    <property type="nucleotide sequence ID" value="NC_015275.1"/>
</dbReference>
<dbReference type="SUPFAM" id="SSF55811">
    <property type="entry name" value="Nudix"/>
    <property type="match status" value="1"/>
</dbReference>
<keyword evidence="1 3" id="KW-0378">Hydrolase</keyword>
<dbReference type="InterPro" id="IPR020084">
    <property type="entry name" value="NUDIX_hydrolase_CS"/>
</dbReference>
<dbReference type="EMBL" id="CP002582">
    <property type="protein sequence ID" value="ADZ81836.1"/>
    <property type="molecule type" value="Genomic_DNA"/>
</dbReference>
<dbReference type="Gene3D" id="3.90.79.10">
    <property type="entry name" value="Nucleoside Triphosphate Pyrophosphohydrolase"/>
    <property type="match status" value="1"/>
</dbReference>
<organism evidence="3 4">
    <name type="scientific">Cellulosilyticum lentocellum (strain ATCC 49066 / DSM 5427 / NCIMB 11756 / RHM5)</name>
    <name type="common">Clostridium lentocellum</name>
    <dbReference type="NCBI Taxonomy" id="642492"/>
    <lineage>
        <taxon>Bacteria</taxon>
        <taxon>Bacillati</taxon>
        <taxon>Bacillota</taxon>
        <taxon>Clostridia</taxon>
        <taxon>Lachnospirales</taxon>
        <taxon>Cellulosilyticaceae</taxon>
        <taxon>Cellulosilyticum</taxon>
    </lineage>
</organism>
<dbReference type="InterPro" id="IPR015797">
    <property type="entry name" value="NUDIX_hydrolase-like_dom_sf"/>
</dbReference>
<evidence type="ECO:0000256" key="1">
    <source>
        <dbReference type="ARBA" id="ARBA00022801"/>
    </source>
</evidence>
<dbReference type="KEGG" id="cle:Clole_0076"/>
<keyword evidence="4" id="KW-1185">Reference proteome</keyword>
<dbReference type="GO" id="GO:0016787">
    <property type="term" value="F:hydrolase activity"/>
    <property type="evidence" value="ECO:0007669"/>
    <property type="project" value="UniProtKB-KW"/>
</dbReference>
<dbReference type="PROSITE" id="PS00893">
    <property type="entry name" value="NUDIX_BOX"/>
    <property type="match status" value="1"/>
</dbReference>
<evidence type="ECO:0000313" key="3">
    <source>
        <dbReference type="EMBL" id="ADZ81836.1"/>
    </source>
</evidence>
<dbReference type="PROSITE" id="PS51462">
    <property type="entry name" value="NUDIX"/>
    <property type="match status" value="1"/>
</dbReference>
<accession>F2JGE1</accession>
<sequence length="140" mass="16455">MLKVCFHQAIEDEKIKFAVIAARYKNQWIYCRHRERNTFEIPGGHREIGETIIETAKRELYEETGAIDFELEEITVYSVVNDNIETFGMLFFTEVKELGVLPDLEIEEIQLFDEMPETLTYPLIQPLLIERVKQVLKMNG</sequence>
<dbReference type="STRING" id="642492.Clole_0076"/>
<dbReference type="InterPro" id="IPR000086">
    <property type="entry name" value="NUDIX_hydrolase_dom"/>
</dbReference>
<dbReference type="CDD" id="cd04665">
    <property type="entry name" value="NUDIX_RppH"/>
    <property type="match status" value="1"/>
</dbReference>